<evidence type="ECO:0000256" key="5">
    <source>
        <dbReference type="ARBA" id="ARBA00022806"/>
    </source>
</evidence>
<evidence type="ECO:0000256" key="13">
    <source>
        <dbReference type="ARBA" id="ARBA00048988"/>
    </source>
</evidence>
<gene>
    <name evidence="17" type="ORF">QJ043_05240</name>
</gene>
<dbReference type="Pfam" id="PF12705">
    <property type="entry name" value="PDDEXK_1"/>
    <property type="match status" value="1"/>
</dbReference>
<dbReference type="Proteomes" id="UP001431693">
    <property type="component" value="Unassembled WGS sequence"/>
</dbReference>
<keyword evidence="4 14" id="KW-0378">Hydrolase</keyword>
<comment type="catalytic activity">
    <reaction evidence="13">
        <text>ATP + H2O = ADP + phosphate + H(+)</text>
        <dbReference type="Rhea" id="RHEA:13065"/>
        <dbReference type="ChEBI" id="CHEBI:15377"/>
        <dbReference type="ChEBI" id="CHEBI:15378"/>
        <dbReference type="ChEBI" id="CHEBI:30616"/>
        <dbReference type="ChEBI" id="CHEBI:43474"/>
        <dbReference type="ChEBI" id="CHEBI:456216"/>
        <dbReference type="EC" id="5.6.2.4"/>
    </reaction>
</comment>
<proteinExistence type="predicted"/>
<keyword evidence="5 14" id="KW-0347">Helicase</keyword>
<comment type="caution">
    <text evidence="17">The sequence shown here is derived from an EMBL/GenBank/DDBJ whole genome shotgun (WGS) entry which is preliminary data.</text>
</comment>
<dbReference type="Gene3D" id="3.90.320.10">
    <property type="match status" value="1"/>
</dbReference>
<evidence type="ECO:0000256" key="10">
    <source>
        <dbReference type="ARBA" id="ARBA00023235"/>
    </source>
</evidence>
<keyword evidence="9" id="KW-0234">DNA repair</keyword>
<evidence type="ECO:0000256" key="9">
    <source>
        <dbReference type="ARBA" id="ARBA00023204"/>
    </source>
</evidence>
<dbReference type="PANTHER" id="PTHR11070">
    <property type="entry name" value="UVRD / RECB / PCRA DNA HELICASE FAMILY MEMBER"/>
    <property type="match status" value="1"/>
</dbReference>
<dbReference type="RefSeq" id="WP_283713729.1">
    <property type="nucleotide sequence ID" value="NZ_JASJEW010000006.1"/>
</dbReference>
<evidence type="ECO:0000256" key="3">
    <source>
        <dbReference type="ARBA" id="ARBA00022763"/>
    </source>
</evidence>
<evidence type="ECO:0000256" key="11">
    <source>
        <dbReference type="ARBA" id="ARBA00034617"/>
    </source>
</evidence>
<organism evidence="17 18">
    <name type="scientific">Kribbibacterium absianum</name>
    <dbReference type="NCBI Taxonomy" id="3044210"/>
    <lineage>
        <taxon>Bacteria</taxon>
        <taxon>Bacillati</taxon>
        <taxon>Actinomycetota</taxon>
        <taxon>Coriobacteriia</taxon>
        <taxon>Coriobacteriales</taxon>
        <taxon>Kribbibacteriaceae</taxon>
        <taxon>Kribbibacterium</taxon>
    </lineage>
</organism>
<protein>
    <recommendedName>
        <fullName evidence="12">DNA 3'-5' helicase</fullName>
        <ecNumber evidence="12">5.6.2.4</ecNumber>
    </recommendedName>
</protein>
<evidence type="ECO:0000256" key="14">
    <source>
        <dbReference type="PROSITE-ProRule" id="PRU00560"/>
    </source>
</evidence>
<keyword evidence="6" id="KW-0269">Exonuclease</keyword>
<dbReference type="InterPro" id="IPR011604">
    <property type="entry name" value="PDDEXK-like_dom_sf"/>
</dbReference>
<evidence type="ECO:0000256" key="4">
    <source>
        <dbReference type="ARBA" id="ARBA00022801"/>
    </source>
</evidence>
<dbReference type="EC" id="5.6.2.4" evidence="12"/>
<evidence type="ECO:0000256" key="12">
    <source>
        <dbReference type="ARBA" id="ARBA00034808"/>
    </source>
</evidence>
<keyword evidence="8" id="KW-0238">DNA-binding</keyword>
<evidence type="ECO:0000313" key="17">
    <source>
        <dbReference type="EMBL" id="MDJ1129483.1"/>
    </source>
</evidence>
<dbReference type="PROSITE" id="PS51217">
    <property type="entry name" value="UVRD_HELICASE_CTER"/>
    <property type="match status" value="1"/>
</dbReference>
<dbReference type="InterPro" id="IPR014017">
    <property type="entry name" value="DNA_helicase_UvrD-like_C"/>
</dbReference>
<dbReference type="InterPro" id="IPR000212">
    <property type="entry name" value="DNA_helicase_UvrD/REP"/>
</dbReference>
<dbReference type="InterPro" id="IPR038726">
    <property type="entry name" value="PDDEXK_AddAB-type"/>
</dbReference>
<evidence type="ECO:0000313" key="18">
    <source>
        <dbReference type="Proteomes" id="UP001431693"/>
    </source>
</evidence>
<dbReference type="InterPro" id="IPR011335">
    <property type="entry name" value="Restrct_endonuc-II-like"/>
</dbReference>
<dbReference type="InterPro" id="IPR027417">
    <property type="entry name" value="P-loop_NTPase"/>
</dbReference>
<evidence type="ECO:0000256" key="7">
    <source>
        <dbReference type="ARBA" id="ARBA00022840"/>
    </source>
</evidence>
<dbReference type="Gene3D" id="3.40.50.300">
    <property type="entry name" value="P-loop containing nucleotide triphosphate hydrolases"/>
    <property type="match status" value="4"/>
</dbReference>
<feature type="domain" description="UvrD-like helicase C-terminal" evidence="16">
    <location>
        <begin position="447"/>
        <end position="729"/>
    </location>
</feature>
<evidence type="ECO:0000256" key="2">
    <source>
        <dbReference type="ARBA" id="ARBA00022741"/>
    </source>
</evidence>
<dbReference type="Pfam" id="PF00580">
    <property type="entry name" value="UvrD-helicase"/>
    <property type="match status" value="1"/>
</dbReference>
<evidence type="ECO:0000259" key="16">
    <source>
        <dbReference type="PROSITE" id="PS51217"/>
    </source>
</evidence>
<evidence type="ECO:0000256" key="8">
    <source>
        <dbReference type="ARBA" id="ARBA00023125"/>
    </source>
</evidence>
<comment type="catalytic activity">
    <reaction evidence="11">
        <text>Couples ATP hydrolysis with the unwinding of duplex DNA by translocating in the 3'-5' direction.</text>
        <dbReference type="EC" id="5.6.2.4"/>
    </reaction>
</comment>
<dbReference type="PROSITE" id="PS51198">
    <property type="entry name" value="UVRD_HELICASE_ATP_BIND"/>
    <property type="match status" value="1"/>
</dbReference>
<name>A0ABT6ZKA2_9ACTN</name>
<dbReference type="PANTHER" id="PTHR11070:SF2">
    <property type="entry name" value="ATP-DEPENDENT DNA HELICASE SRS2"/>
    <property type="match status" value="1"/>
</dbReference>
<keyword evidence="1" id="KW-0540">Nuclease</keyword>
<dbReference type="Pfam" id="PF13361">
    <property type="entry name" value="UvrD_C"/>
    <property type="match status" value="1"/>
</dbReference>
<dbReference type="SUPFAM" id="SSF52540">
    <property type="entry name" value="P-loop containing nucleoside triphosphate hydrolases"/>
    <property type="match status" value="1"/>
</dbReference>
<keyword evidence="7 14" id="KW-0067">ATP-binding</keyword>
<keyword evidence="10" id="KW-0413">Isomerase</keyword>
<reference evidence="17" key="1">
    <citation type="submission" date="2023-05" db="EMBL/GenBank/DDBJ databases">
        <title>[olsenella] sp. nov., isolated from a pig farm feces dump.</title>
        <authorList>
            <person name="Chang Y.-H."/>
        </authorList>
    </citation>
    <scope>NUCLEOTIDE SEQUENCE</scope>
    <source>
        <strain evidence="17">YH-ols2217</strain>
    </source>
</reference>
<dbReference type="InterPro" id="IPR014016">
    <property type="entry name" value="UvrD-like_ATP-bd"/>
</dbReference>
<keyword evidence="2 14" id="KW-0547">Nucleotide-binding</keyword>
<accession>A0ABT6ZKA2</accession>
<evidence type="ECO:0000256" key="6">
    <source>
        <dbReference type="ARBA" id="ARBA00022839"/>
    </source>
</evidence>
<keyword evidence="18" id="KW-1185">Reference proteome</keyword>
<evidence type="ECO:0000256" key="1">
    <source>
        <dbReference type="ARBA" id="ARBA00022722"/>
    </source>
</evidence>
<sequence length="1152" mass="125614">MAELSRAQQEIVGTFGEPLFVAAGAGSGKTFTLVRKLVEALEPDGTGEPRLESLGDALVITFTRRAAEEIKGRVRSELVARGRHEEALLLDTAWVSTIHGMCERILRSCALELGIDPAFSVVTGHRASYLQSQAIDEVLTAARVDERYRLLFERYGASLDAVSLQGVNGRMAGRPGRHAATAPEMAERLFSLATTSLSGFDGLRFPGTPLDARELLARVGEAYEDLLAIWSPTTPAATSKHQKVDEALGTLRRALDGDELGAQEASSLLTALYVPDKRGAKGEVADAIERLKVTVGNARLQVAYELETRPLEKPLLDLARAIGRRYDALKRESGALDTDDLLRLTFDALRHDEGVARRFRGRFKLVMVDEFQDTDPQQLEIVRLLAASPDALCFVGDGQQSIYRFRGADVTQYERAKDAAPNVRHLDRNYRSHDDILRFVSHSLGVSGILPGFMDLTADPDRRDAFPAGVAHRVMIEHTASDGAPLDALKRRNAEQVAERLQELNRQGVPAGDMALLLRSMADADLYIQELRAHKLDAVMTKGSSFAQASEVRLVRSILVALANPHDTRDGLIPVLQSPVFGLSDDDLASLAHGGGGDMAEVLLAGPDRLCEFTGEEPSQRLKAAMEVLDRARARMATQSVADTLLSVCAESGWIARLEQEGPAGRSRAANVLACVRRVREIVDDEGLGFSHAPKVFGDWLTSAKEPPAAVNAEKSTAVSVMTIHGAKGLEFPVVAVAGCFDDAAKAVNDRLIVSPSESGRDLALMPESFSRDDKERRAFSALRKTARETPRPARPVTGLDWRLALEDRERDAETREAARLLYVALTRAEDALVLGIVTKEAKDGPSPALAARFLDAAVGAVPVEEATEEFEYGGEFPGEVRTTWVAKSDGGAEEPDTEAPALDEPRRIFALYEEPRVAPPVRPWRVAWDVRSYSADRHQAETEAALAADGHEHQDDDPASWALTVEETQGSPATSFGDAFHELAREVAESRSPVTDGRVAAAARFRSLDARAEQRLRRALDAWWGSDARIEAWTYPQLVGEAPFFQRLEAEGGYLTGSIDLLATDGDRAFVVDYKTGERGLDAAGARAEHEMQARYYAHVLIAQGFATVRCAFVLVENLVDGRPLTVDFEFEGPEPPPLGELPHDVVVPNE</sequence>
<dbReference type="Gene3D" id="1.10.486.10">
    <property type="entry name" value="PCRA, domain 4"/>
    <property type="match status" value="1"/>
</dbReference>
<feature type="domain" description="UvrD-like helicase ATP-binding" evidence="15">
    <location>
        <begin position="2"/>
        <end position="433"/>
    </location>
</feature>
<feature type="binding site" evidence="14">
    <location>
        <begin position="23"/>
        <end position="30"/>
    </location>
    <ligand>
        <name>ATP</name>
        <dbReference type="ChEBI" id="CHEBI:30616"/>
    </ligand>
</feature>
<keyword evidence="3" id="KW-0227">DNA damage</keyword>
<evidence type="ECO:0000259" key="15">
    <source>
        <dbReference type="PROSITE" id="PS51198"/>
    </source>
</evidence>
<dbReference type="SUPFAM" id="SSF52980">
    <property type="entry name" value="Restriction endonuclease-like"/>
    <property type="match status" value="1"/>
</dbReference>
<dbReference type="EMBL" id="JASJEX010000002">
    <property type="protein sequence ID" value="MDJ1129483.1"/>
    <property type="molecule type" value="Genomic_DNA"/>
</dbReference>